<dbReference type="GO" id="GO:0006308">
    <property type="term" value="P:DNA catabolic process"/>
    <property type="evidence" value="ECO:0007669"/>
    <property type="project" value="UniProtKB-UniRule"/>
</dbReference>
<dbReference type="GO" id="GO:0008855">
    <property type="term" value="F:exodeoxyribonuclease VII activity"/>
    <property type="evidence" value="ECO:0007669"/>
    <property type="project" value="UniProtKB-UniRule"/>
</dbReference>
<comment type="subunit">
    <text evidence="5">Heterooligomer composed of large and small subunits.</text>
</comment>
<evidence type="ECO:0000256" key="5">
    <source>
        <dbReference type="HAMAP-Rule" id="MF_00378"/>
    </source>
</evidence>
<protein>
    <recommendedName>
        <fullName evidence="5">Exodeoxyribonuclease 7 large subunit</fullName>
        <ecNumber evidence="5">3.1.11.6</ecNumber>
    </recommendedName>
    <alternativeName>
        <fullName evidence="5">Exodeoxyribonuclease VII large subunit</fullName>
        <shortName evidence="5">Exonuclease VII large subunit</shortName>
    </alternativeName>
</protein>
<evidence type="ECO:0000313" key="9">
    <source>
        <dbReference type="EMBL" id="CEZ19325.1"/>
    </source>
</evidence>
<keyword evidence="2 5" id="KW-0540">Nuclease</keyword>
<organism evidence="9 10">
    <name type="scientific">Candidatus Methylopumilus planktonicus</name>
    <dbReference type="NCBI Taxonomy" id="1581557"/>
    <lineage>
        <taxon>Bacteria</taxon>
        <taxon>Pseudomonadati</taxon>
        <taxon>Pseudomonadota</taxon>
        <taxon>Betaproteobacteria</taxon>
        <taxon>Nitrosomonadales</taxon>
        <taxon>Methylophilaceae</taxon>
        <taxon>Candidatus Methylopumilus</taxon>
    </lineage>
</organism>
<keyword evidence="3 5" id="KW-0378">Hydrolase</keyword>
<evidence type="ECO:0000256" key="2">
    <source>
        <dbReference type="ARBA" id="ARBA00022722"/>
    </source>
</evidence>
<dbReference type="KEGG" id="mbat:BN1208_0432"/>
<dbReference type="GO" id="GO:0009318">
    <property type="term" value="C:exodeoxyribonuclease VII complex"/>
    <property type="evidence" value="ECO:0007669"/>
    <property type="project" value="UniProtKB-UniRule"/>
</dbReference>
<dbReference type="PANTHER" id="PTHR30008:SF0">
    <property type="entry name" value="EXODEOXYRIBONUCLEASE 7 LARGE SUBUNIT"/>
    <property type="match status" value="1"/>
</dbReference>
<dbReference type="HAMAP" id="MF_00378">
    <property type="entry name" value="Exonuc_7_L"/>
    <property type="match status" value="1"/>
</dbReference>
<dbReference type="EMBL" id="LN827929">
    <property type="protein sequence ID" value="CEZ19325.1"/>
    <property type="molecule type" value="Genomic_DNA"/>
</dbReference>
<reference evidence="10" key="1">
    <citation type="submission" date="2014-12" db="EMBL/GenBank/DDBJ databases">
        <authorList>
            <person name="Salcher M.M."/>
        </authorList>
    </citation>
    <scope>NUCLEOTIDE SEQUENCE [LARGE SCALE GENOMIC DNA]</scope>
    <source>
        <strain evidence="10">MMS-10A-171</strain>
    </source>
</reference>
<evidence type="ECO:0000256" key="6">
    <source>
        <dbReference type="RuleBase" id="RU004355"/>
    </source>
</evidence>
<dbReference type="InterPro" id="IPR003753">
    <property type="entry name" value="Exonuc_VII_L"/>
</dbReference>
<dbReference type="EC" id="3.1.11.6" evidence="5"/>
<evidence type="ECO:0000256" key="3">
    <source>
        <dbReference type="ARBA" id="ARBA00022801"/>
    </source>
</evidence>
<feature type="domain" description="OB-fold nucleic acid binding" evidence="8">
    <location>
        <begin position="18"/>
        <end position="111"/>
    </location>
</feature>
<dbReference type="NCBIfam" id="TIGR00237">
    <property type="entry name" value="xseA"/>
    <property type="match status" value="1"/>
</dbReference>
<accession>A0A0D6EUF3</accession>
<gene>
    <name evidence="5 9" type="primary">xseA</name>
    <name evidence="9" type="ORF">BN1208_0432</name>
</gene>
<dbReference type="InterPro" id="IPR020579">
    <property type="entry name" value="Exonuc_VII_lsu_C"/>
</dbReference>
<comment type="similarity">
    <text evidence="5 6">Belongs to the XseA family.</text>
</comment>
<keyword evidence="4 5" id="KW-0269">Exonuclease</keyword>
<dbReference type="CDD" id="cd04489">
    <property type="entry name" value="ExoVII_LU_OBF"/>
    <property type="match status" value="1"/>
</dbReference>
<dbReference type="Proteomes" id="UP000064007">
    <property type="component" value="Chromosome 1"/>
</dbReference>
<keyword evidence="10" id="KW-1185">Reference proteome</keyword>
<dbReference type="Pfam" id="PF02601">
    <property type="entry name" value="Exonuc_VII_L"/>
    <property type="match status" value="1"/>
</dbReference>
<feature type="domain" description="Exonuclease VII large subunit C-terminal" evidence="7">
    <location>
        <begin position="134"/>
        <end position="351"/>
    </location>
</feature>
<dbReference type="GO" id="GO:0003676">
    <property type="term" value="F:nucleic acid binding"/>
    <property type="evidence" value="ECO:0007669"/>
    <property type="project" value="InterPro"/>
</dbReference>
<comment type="function">
    <text evidence="5">Bidirectionally degrades single-stranded DNA into large acid-insoluble oligonucleotides, which are then degraded further into small acid-soluble oligonucleotides.</text>
</comment>
<dbReference type="GeneID" id="99989774"/>
<dbReference type="Pfam" id="PF13742">
    <property type="entry name" value="tRNA_anti_2"/>
    <property type="match status" value="1"/>
</dbReference>
<dbReference type="GO" id="GO:0005737">
    <property type="term" value="C:cytoplasm"/>
    <property type="evidence" value="ECO:0007669"/>
    <property type="project" value="UniProtKB-SubCell"/>
</dbReference>
<sequence length="409" mass="46107">MINSTPINTPKPNEARVFSVKEINRLVRELLEQSFPSFWISGEISNFISASSGHWYFSLKDDEAQVRCTMFKNKNMATDWMPKNGEKIEAKCFIGLYEARGEYQLNIESIRHAGAGLLSEAFNQLKEKLLKEGLFEDSRKKSIPQFPKSIGVITSPTGAAIEDILITLKRRSPHIPVIIYPSLVQGKEAPLALVKAIETANIRQECDVLILARGGGSIEDLWAFNEEILVRAIVASKIPTITGVGHETDTTIADFVSDLRAPTPTGAAELVTSHSVELIKTIQIYKNQLNKVMAVLIREVMQKIDYLEKRLISPHQHIQRQKEQIHQYIQRINQSMKNTLIQYRLHIDKLKLNLDHLSPHAVLSRGYSIITNVEGQVVNNVAQLKLNDKIHIQLNHGQADANISDLKDQ</sequence>
<dbReference type="InterPro" id="IPR025824">
    <property type="entry name" value="OB-fold_nuc-bd_dom"/>
</dbReference>
<evidence type="ECO:0000256" key="1">
    <source>
        <dbReference type="ARBA" id="ARBA00022490"/>
    </source>
</evidence>
<evidence type="ECO:0000313" key="10">
    <source>
        <dbReference type="Proteomes" id="UP000064007"/>
    </source>
</evidence>
<dbReference type="HOGENOM" id="CLU_023625_3_1_4"/>
<dbReference type="RefSeq" id="WP_223259253.1">
    <property type="nucleotide sequence ID" value="NZ_CP040979.1"/>
</dbReference>
<evidence type="ECO:0000256" key="4">
    <source>
        <dbReference type="ARBA" id="ARBA00022839"/>
    </source>
</evidence>
<name>A0A0D6EUF3_9PROT</name>
<comment type="subcellular location">
    <subcellularLocation>
        <location evidence="5 6">Cytoplasm</location>
    </subcellularLocation>
</comment>
<evidence type="ECO:0000259" key="8">
    <source>
        <dbReference type="Pfam" id="PF13742"/>
    </source>
</evidence>
<dbReference type="STRING" id="1581557.BN1208_0432"/>
<keyword evidence="1 5" id="KW-0963">Cytoplasm</keyword>
<dbReference type="AlphaFoldDB" id="A0A0D6EUF3"/>
<proteinExistence type="inferred from homology"/>
<evidence type="ECO:0000259" key="7">
    <source>
        <dbReference type="Pfam" id="PF02601"/>
    </source>
</evidence>
<dbReference type="PANTHER" id="PTHR30008">
    <property type="entry name" value="EXODEOXYRIBONUCLEASE 7 LARGE SUBUNIT"/>
    <property type="match status" value="1"/>
</dbReference>
<comment type="catalytic activity">
    <reaction evidence="5 6">
        <text>Exonucleolytic cleavage in either 5'- to 3'- or 3'- to 5'-direction to yield nucleoside 5'-phosphates.</text>
        <dbReference type="EC" id="3.1.11.6"/>
    </reaction>
</comment>